<dbReference type="RefSeq" id="WP_344991708.1">
    <property type="nucleotide sequence ID" value="NZ_BAAAXV010000005.1"/>
</dbReference>
<feature type="domain" description="D-isomer specific 2-hydroxyacid dehydrogenase NAD-binding" evidence="1">
    <location>
        <begin position="37"/>
        <end position="84"/>
    </location>
</feature>
<dbReference type="SUPFAM" id="SSF51735">
    <property type="entry name" value="NAD(P)-binding Rossmann-fold domains"/>
    <property type="match status" value="1"/>
</dbReference>
<protein>
    <submittedName>
        <fullName evidence="2">NAD(P)-dependent oxidoreductase</fullName>
    </submittedName>
</protein>
<keyword evidence="3" id="KW-1185">Reference proteome</keyword>
<evidence type="ECO:0000259" key="1">
    <source>
        <dbReference type="Pfam" id="PF02826"/>
    </source>
</evidence>
<dbReference type="Gene3D" id="3.40.50.720">
    <property type="entry name" value="NAD(P)-binding Rossmann-like Domain"/>
    <property type="match status" value="1"/>
</dbReference>
<reference evidence="2 3" key="1">
    <citation type="submission" date="2024-09" db="EMBL/GenBank/DDBJ databases">
        <authorList>
            <person name="Sun Q."/>
            <person name="Mori K."/>
        </authorList>
    </citation>
    <scope>NUCLEOTIDE SEQUENCE [LARGE SCALE GENOMIC DNA]</scope>
    <source>
        <strain evidence="2 3">JCM 3143</strain>
    </source>
</reference>
<name>A0ABV5SFR3_9ACTN</name>
<evidence type="ECO:0000313" key="2">
    <source>
        <dbReference type="EMBL" id="MFB9630409.1"/>
    </source>
</evidence>
<accession>A0ABV5SFR3</accession>
<proteinExistence type="predicted"/>
<dbReference type="InterPro" id="IPR036291">
    <property type="entry name" value="NAD(P)-bd_dom_sf"/>
</dbReference>
<gene>
    <name evidence="2" type="ORF">ACFFSA_45680</name>
</gene>
<organism evidence="2 3">
    <name type="scientific">Nonomuraea helvata</name>
    <dbReference type="NCBI Taxonomy" id="37484"/>
    <lineage>
        <taxon>Bacteria</taxon>
        <taxon>Bacillati</taxon>
        <taxon>Actinomycetota</taxon>
        <taxon>Actinomycetes</taxon>
        <taxon>Streptosporangiales</taxon>
        <taxon>Streptosporangiaceae</taxon>
        <taxon>Nonomuraea</taxon>
    </lineage>
</organism>
<dbReference type="InterPro" id="IPR006140">
    <property type="entry name" value="D-isomer_DH_NAD-bd"/>
</dbReference>
<dbReference type="Proteomes" id="UP001589532">
    <property type="component" value="Unassembled WGS sequence"/>
</dbReference>
<dbReference type="Pfam" id="PF02826">
    <property type="entry name" value="2-Hacid_dh_C"/>
    <property type="match status" value="1"/>
</dbReference>
<sequence>MKTWVPSDSVAYVLSELPGVECAVYDGTSPMPDGIEEDAQRRGAWTYHHIEVLADSTVLIVGHGSIGAALERRLEGFEVEVMRVAGAPATACTPWRSCPRCCRRRTSWCCSCPPPPTPRAWSTRRSSPG</sequence>
<evidence type="ECO:0000313" key="3">
    <source>
        <dbReference type="Proteomes" id="UP001589532"/>
    </source>
</evidence>
<dbReference type="EMBL" id="JBHMBW010000098">
    <property type="protein sequence ID" value="MFB9630409.1"/>
    <property type="molecule type" value="Genomic_DNA"/>
</dbReference>
<comment type="caution">
    <text evidence="2">The sequence shown here is derived from an EMBL/GenBank/DDBJ whole genome shotgun (WGS) entry which is preliminary data.</text>
</comment>